<dbReference type="InterPro" id="IPR011701">
    <property type="entry name" value="MFS"/>
</dbReference>
<protein>
    <submittedName>
        <fullName evidence="8">MFS transporter</fullName>
    </submittedName>
</protein>
<keyword evidence="2" id="KW-1003">Cell membrane</keyword>
<keyword evidence="9" id="KW-1185">Reference proteome</keyword>
<gene>
    <name evidence="8" type="ORF">GCM10010994_30270</name>
</gene>
<feature type="transmembrane region" description="Helical" evidence="6">
    <location>
        <begin position="327"/>
        <end position="347"/>
    </location>
</feature>
<feature type="transmembrane region" description="Helical" evidence="6">
    <location>
        <begin position="95"/>
        <end position="116"/>
    </location>
</feature>
<reference evidence="8" key="2">
    <citation type="submission" date="2020-09" db="EMBL/GenBank/DDBJ databases">
        <authorList>
            <person name="Sun Q."/>
            <person name="Zhou Y."/>
        </authorList>
    </citation>
    <scope>NUCLEOTIDE SEQUENCE</scope>
    <source>
        <strain evidence="8">CGMCC 1.12919</strain>
    </source>
</reference>
<dbReference type="SUPFAM" id="SSF103473">
    <property type="entry name" value="MFS general substrate transporter"/>
    <property type="match status" value="1"/>
</dbReference>
<feature type="transmembrane region" description="Helical" evidence="6">
    <location>
        <begin position="70"/>
        <end position="89"/>
    </location>
</feature>
<dbReference type="Proteomes" id="UP000637002">
    <property type="component" value="Unassembled WGS sequence"/>
</dbReference>
<name>A0A916XG50_9HYPH</name>
<dbReference type="PANTHER" id="PTHR43124:SF3">
    <property type="entry name" value="CHLORAMPHENICOL EFFLUX PUMP RV0191"/>
    <property type="match status" value="1"/>
</dbReference>
<feature type="transmembrane region" description="Helical" evidence="6">
    <location>
        <begin position="270"/>
        <end position="290"/>
    </location>
</feature>
<dbReference type="GO" id="GO:0005886">
    <property type="term" value="C:plasma membrane"/>
    <property type="evidence" value="ECO:0007669"/>
    <property type="project" value="UniProtKB-SubCell"/>
</dbReference>
<dbReference type="Pfam" id="PF07690">
    <property type="entry name" value="MFS_1"/>
    <property type="match status" value="1"/>
</dbReference>
<keyword evidence="4 6" id="KW-1133">Transmembrane helix</keyword>
<evidence type="ECO:0000256" key="4">
    <source>
        <dbReference type="ARBA" id="ARBA00022989"/>
    </source>
</evidence>
<feature type="transmembrane region" description="Helical" evidence="6">
    <location>
        <begin position="156"/>
        <end position="178"/>
    </location>
</feature>
<dbReference type="EMBL" id="BMGG01000005">
    <property type="protein sequence ID" value="GGC69655.1"/>
    <property type="molecule type" value="Genomic_DNA"/>
</dbReference>
<reference evidence="8" key="1">
    <citation type="journal article" date="2014" name="Int. J. Syst. Evol. Microbiol.">
        <title>Complete genome sequence of Corynebacterium casei LMG S-19264T (=DSM 44701T), isolated from a smear-ripened cheese.</title>
        <authorList>
            <consortium name="US DOE Joint Genome Institute (JGI-PGF)"/>
            <person name="Walter F."/>
            <person name="Albersmeier A."/>
            <person name="Kalinowski J."/>
            <person name="Ruckert C."/>
        </authorList>
    </citation>
    <scope>NUCLEOTIDE SEQUENCE</scope>
    <source>
        <strain evidence="8">CGMCC 1.12919</strain>
    </source>
</reference>
<evidence type="ECO:0000313" key="9">
    <source>
        <dbReference type="Proteomes" id="UP000637002"/>
    </source>
</evidence>
<feature type="transmembrane region" description="Helical" evidence="6">
    <location>
        <begin position="296"/>
        <end position="315"/>
    </location>
</feature>
<comment type="subcellular location">
    <subcellularLocation>
        <location evidence="1">Cell membrane</location>
        <topology evidence="1">Multi-pass membrane protein</topology>
    </subcellularLocation>
</comment>
<dbReference type="InterPro" id="IPR036259">
    <property type="entry name" value="MFS_trans_sf"/>
</dbReference>
<accession>A0A916XG50</accession>
<dbReference type="AlphaFoldDB" id="A0A916XG50"/>
<dbReference type="InterPro" id="IPR050189">
    <property type="entry name" value="MFS_Efflux_Transporters"/>
</dbReference>
<keyword evidence="3 6" id="KW-0812">Transmembrane</keyword>
<evidence type="ECO:0000259" key="7">
    <source>
        <dbReference type="PROSITE" id="PS50850"/>
    </source>
</evidence>
<feature type="domain" description="Major facilitator superfamily (MFS) profile" evidence="7">
    <location>
        <begin position="4"/>
        <end position="383"/>
    </location>
</feature>
<feature type="transmembrane region" description="Helical" evidence="6">
    <location>
        <begin position="207"/>
        <end position="230"/>
    </location>
</feature>
<feature type="transmembrane region" description="Helical" evidence="6">
    <location>
        <begin position="40"/>
        <end position="58"/>
    </location>
</feature>
<dbReference type="PANTHER" id="PTHR43124">
    <property type="entry name" value="PURINE EFFLUX PUMP PBUE"/>
    <property type="match status" value="1"/>
</dbReference>
<evidence type="ECO:0000256" key="6">
    <source>
        <dbReference type="SAM" id="Phobius"/>
    </source>
</evidence>
<evidence type="ECO:0000256" key="3">
    <source>
        <dbReference type="ARBA" id="ARBA00022692"/>
    </source>
</evidence>
<keyword evidence="5 6" id="KW-0472">Membrane</keyword>
<feature type="transmembrane region" description="Helical" evidence="6">
    <location>
        <begin position="236"/>
        <end position="258"/>
    </location>
</feature>
<evidence type="ECO:0000256" key="1">
    <source>
        <dbReference type="ARBA" id="ARBA00004651"/>
    </source>
</evidence>
<evidence type="ECO:0000256" key="5">
    <source>
        <dbReference type="ARBA" id="ARBA00023136"/>
    </source>
</evidence>
<evidence type="ECO:0000256" key="2">
    <source>
        <dbReference type="ARBA" id="ARBA00022475"/>
    </source>
</evidence>
<sequence length="389" mass="39650">MGRLQYILAFACFASSLFSRAIDPLVPLIARDLETAPERVALLSTAFALPFGLLQLAFGPIGDRVGREVVIRICMVAMTIGGLASAFAWGFGTLFTLRVVCGAASAGIFPATIALIGDRVALDQRQAVLSKMLAATISGTLFGAIGAGLLVDLVDWRGVFLIYTATSAVAAAALFAVLPAKQPHTDKPAAGVIEGFRSVLRNPRAKVCFIAVFLEGLAVFGLLPFVALLLEARGEGGPAIAGLVIAGFPLGGILYAAVAPRLVASLGTAGMMAGGGIVAGLSLLAVAFGLPWQGDAIAFIVLGIGFYTLHNSMQVQATELSAIHRGSAVAMHGSSFMTGQALGPVIYGPGFTTIGVFATLATSALVIAMVGIACAILLGSRAEATSASA</sequence>
<feature type="transmembrane region" description="Helical" evidence="6">
    <location>
        <begin position="128"/>
        <end position="150"/>
    </location>
</feature>
<dbReference type="RefSeq" id="WP_188610012.1">
    <property type="nucleotide sequence ID" value="NZ_BMGG01000005.1"/>
</dbReference>
<proteinExistence type="predicted"/>
<dbReference type="PROSITE" id="PS50850">
    <property type="entry name" value="MFS"/>
    <property type="match status" value="1"/>
</dbReference>
<feature type="transmembrane region" description="Helical" evidence="6">
    <location>
        <begin position="353"/>
        <end position="378"/>
    </location>
</feature>
<dbReference type="CDD" id="cd17324">
    <property type="entry name" value="MFS_NepI_like"/>
    <property type="match status" value="1"/>
</dbReference>
<dbReference type="GO" id="GO:0022857">
    <property type="term" value="F:transmembrane transporter activity"/>
    <property type="evidence" value="ECO:0007669"/>
    <property type="project" value="InterPro"/>
</dbReference>
<dbReference type="Gene3D" id="1.20.1250.20">
    <property type="entry name" value="MFS general substrate transporter like domains"/>
    <property type="match status" value="1"/>
</dbReference>
<evidence type="ECO:0000313" key="8">
    <source>
        <dbReference type="EMBL" id="GGC69655.1"/>
    </source>
</evidence>
<comment type="caution">
    <text evidence="8">The sequence shown here is derived from an EMBL/GenBank/DDBJ whole genome shotgun (WGS) entry which is preliminary data.</text>
</comment>
<organism evidence="8 9">
    <name type="scientific">Chelatococcus reniformis</name>
    <dbReference type="NCBI Taxonomy" id="1494448"/>
    <lineage>
        <taxon>Bacteria</taxon>
        <taxon>Pseudomonadati</taxon>
        <taxon>Pseudomonadota</taxon>
        <taxon>Alphaproteobacteria</taxon>
        <taxon>Hyphomicrobiales</taxon>
        <taxon>Chelatococcaceae</taxon>
        <taxon>Chelatococcus</taxon>
    </lineage>
</organism>
<dbReference type="InterPro" id="IPR020846">
    <property type="entry name" value="MFS_dom"/>
</dbReference>